<dbReference type="PIRSF" id="PIRSF000332">
    <property type="entry name" value="FMO"/>
    <property type="match status" value="1"/>
</dbReference>
<keyword evidence="2" id="KW-0560">Oxidoreductase</keyword>
<dbReference type="GO" id="GO:0050661">
    <property type="term" value="F:NADP binding"/>
    <property type="evidence" value="ECO:0007669"/>
    <property type="project" value="InterPro"/>
</dbReference>
<dbReference type="Gene3D" id="3.50.50.60">
    <property type="entry name" value="FAD/NAD(P)-binding domain"/>
    <property type="match status" value="1"/>
</dbReference>
<dbReference type="Proteomes" id="UP000195402">
    <property type="component" value="Unassembled WGS sequence"/>
</dbReference>
<dbReference type="PANTHER" id="PTHR43539:SF9">
    <property type="entry name" value="INDOLE-3-PYRUVATE MONOOXYGENASE YUCCA11-RELATED"/>
    <property type="match status" value="1"/>
</dbReference>
<dbReference type="OrthoDB" id="66881at2759"/>
<dbReference type="InParanoid" id="A0A200R106"/>
<reference evidence="5 6" key="1">
    <citation type="journal article" date="2017" name="Mol. Plant">
        <title>The Genome of Medicinal Plant Macleaya cordata Provides New Insights into Benzylisoquinoline Alkaloids Metabolism.</title>
        <authorList>
            <person name="Liu X."/>
            <person name="Liu Y."/>
            <person name="Huang P."/>
            <person name="Ma Y."/>
            <person name="Qing Z."/>
            <person name="Tang Q."/>
            <person name="Cao H."/>
            <person name="Cheng P."/>
            <person name="Zheng Y."/>
            <person name="Yuan Z."/>
            <person name="Zhou Y."/>
            <person name="Liu J."/>
            <person name="Tang Z."/>
            <person name="Zhuo Y."/>
            <person name="Zhang Y."/>
            <person name="Yu L."/>
            <person name="Huang J."/>
            <person name="Yang P."/>
            <person name="Peng Q."/>
            <person name="Zhang J."/>
            <person name="Jiang W."/>
            <person name="Zhang Z."/>
            <person name="Lin K."/>
            <person name="Ro D.K."/>
            <person name="Chen X."/>
            <person name="Xiong X."/>
            <person name="Shang Y."/>
            <person name="Huang S."/>
            <person name="Zeng J."/>
        </authorList>
    </citation>
    <scope>NUCLEOTIDE SEQUENCE [LARGE SCALE GENOMIC DNA]</scope>
    <source>
        <strain evidence="6">cv. BLH2017</strain>
        <tissue evidence="5">Root</tissue>
    </source>
</reference>
<dbReference type="SUPFAM" id="SSF51905">
    <property type="entry name" value="FAD/NAD(P)-binding domain"/>
    <property type="match status" value="2"/>
</dbReference>
<dbReference type="InterPro" id="IPR036188">
    <property type="entry name" value="FAD/NAD-bd_sf"/>
</dbReference>
<dbReference type="GO" id="GO:0050660">
    <property type="term" value="F:flavin adenine dinucleotide binding"/>
    <property type="evidence" value="ECO:0007669"/>
    <property type="project" value="InterPro"/>
</dbReference>
<evidence type="ECO:0000256" key="4">
    <source>
        <dbReference type="ARBA" id="ARBA00047707"/>
    </source>
</evidence>
<accession>A0A200R106</accession>
<protein>
    <recommendedName>
        <fullName evidence="3">indole-3-pyruvate monooxygenase</fullName>
        <ecNumber evidence="3">1.14.13.168</ecNumber>
    </recommendedName>
</protein>
<dbReference type="InterPro" id="IPR050982">
    <property type="entry name" value="Auxin_biosynth/cation_transpt"/>
</dbReference>
<dbReference type="Pfam" id="PF13738">
    <property type="entry name" value="Pyr_redox_3"/>
    <property type="match status" value="1"/>
</dbReference>
<comment type="similarity">
    <text evidence="1">Belongs to the FMO family.</text>
</comment>
<dbReference type="PRINTS" id="PR00469">
    <property type="entry name" value="PNDRDTASEII"/>
</dbReference>
<dbReference type="STRING" id="56857.A0A200R106"/>
<name>A0A200R106_MACCD</name>
<evidence type="ECO:0000256" key="2">
    <source>
        <dbReference type="ARBA" id="ARBA00023002"/>
    </source>
</evidence>
<evidence type="ECO:0000256" key="3">
    <source>
        <dbReference type="ARBA" id="ARBA00039148"/>
    </source>
</evidence>
<comment type="caution">
    <text evidence="5">The sequence shown here is derived from an EMBL/GenBank/DDBJ whole genome shotgun (WGS) entry which is preliminary data.</text>
</comment>
<dbReference type="InterPro" id="IPR000960">
    <property type="entry name" value="Flavin_mOase"/>
</dbReference>
<gene>
    <name evidence="5" type="ORF">BVC80_773g14</name>
</gene>
<organism evidence="5 6">
    <name type="scientific">Macleaya cordata</name>
    <name type="common">Five-seeded plume-poppy</name>
    <name type="synonym">Bocconia cordata</name>
    <dbReference type="NCBI Taxonomy" id="56857"/>
    <lineage>
        <taxon>Eukaryota</taxon>
        <taxon>Viridiplantae</taxon>
        <taxon>Streptophyta</taxon>
        <taxon>Embryophyta</taxon>
        <taxon>Tracheophyta</taxon>
        <taxon>Spermatophyta</taxon>
        <taxon>Magnoliopsida</taxon>
        <taxon>Ranunculales</taxon>
        <taxon>Papaveraceae</taxon>
        <taxon>Papaveroideae</taxon>
        <taxon>Macleaya</taxon>
    </lineage>
</organism>
<proteinExistence type="inferred from homology"/>
<sequence length="305" mass="33955">MEEVVVIVGAGPSGLATSACLNLLSIPNLILERENCYASLWKNRAYDRLKLHLAKQFCHLPHMPHPPSAPKFIPRLDFIRYIDDYVSTFNIKPSYNRSVESAIYDGLDKKWRIEVNNTVTGENELYMAKFLVIATGENSKEFIPQIPGLESFGGKIVHSSQYKSGAEFKQKKVLVVGCGNSGMEIAYDLSNFGACTSIVVRSPVLPEVSRIEKNYVAFNNDEIHQFDSIIFATGYRSTANNWLKDHDSLLGKNGMPKNRFPNHWKGANGLYCAGLSRRGLAGVSMDAEAIANDIKFILTGDLQET</sequence>
<dbReference type="PRINTS" id="PR00368">
    <property type="entry name" value="FADPNR"/>
</dbReference>
<dbReference type="AlphaFoldDB" id="A0A200R106"/>
<dbReference type="EC" id="1.14.13.168" evidence="3"/>
<dbReference type="GO" id="GO:0103075">
    <property type="term" value="F:indole-3-pyruvate monooxygenase activity"/>
    <property type="evidence" value="ECO:0007669"/>
    <property type="project" value="UniProtKB-EC"/>
</dbReference>
<evidence type="ECO:0000313" key="5">
    <source>
        <dbReference type="EMBL" id="OVA16350.1"/>
    </source>
</evidence>
<dbReference type="EMBL" id="MVGT01000576">
    <property type="protein sequence ID" value="OVA16350.1"/>
    <property type="molecule type" value="Genomic_DNA"/>
</dbReference>
<evidence type="ECO:0000313" key="6">
    <source>
        <dbReference type="Proteomes" id="UP000195402"/>
    </source>
</evidence>
<keyword evidence="6" id="KW-1185">Reference proteome</keyword>
<comment type="catalytic activity">
    <reaction evidence="4">
        <text>indole-3-pyruvate + NADPH + O2 + H(+) = (indol-3-yl)acetate + CO2 + NADP(+) + H2O</text>
        <dbReference type="Rhea" id="RHEA:34331"/>
        <dbReference type="ChEBI" id="CHEBI:15377"/>
        <dbReference type="ChEBI" id="CHEBI:15378"/>
        <dbReference type="ChEBI" id="CHEBI:15379"/>
        <dbReference type="ChEBI" id="CHEBI:16526"/>
        <dbReference type="ChEBI" id="CHEBI:17640"/>
        <dbReference type="ChEBI" id="CHEBI:30854"/>
        <dbReference type="ChEBI" id="CHEBI:57783"/>
        <dbReference type="ChEBI" id="CHEBI:58349"/>
        <dbReference type="EC" id="1.14.13.168"/>
    </reaction>
</comment>
<dbReference type="OMA" id="PSHIAGI"/>
<evidence type="ECO:0000256" key="1">
    <source>
        <dbReference type="ARBA" id="ARBA00009183"/>
    </source>
</evidence>
<dbReference type="PANTHER" id="PTHR43539">
    <property type="entry name" value="FLAVIN-BINDING MONOOXYGENASE-LIKE PROTEIN (AFU_ORTHOLOGUE AFUA_4G09220)"/>
    <property type="match status" value="1"/>
</dbReference>